<organism evidence="2 3">
    <name type="scientific">Brassica napus</name>
    <name type="common">Rape</name>
    <dbReference type="NCBI Taxonomy" id="3708"/>
    <lineage>
        <taxon>Eukaryota</taxon>
        <taxon>Viridiplantae</taxon>
        <taxon>Streptophyta</taxon>
        <taxon>Embryophyta</taxon>
        <taxon>Tracheophyta</taxon>
        <taxon>Spermatophyta</taxon>
        <taxon>Magnoliopsida</taxon>
        <taxon>eudicotyledons</taxon>
        <taxon>Gunneridae</taxon>
        <taxon>Pentapetalae</taxon>
        <taxon>rosids</taxon>
        <taxon>malvids</taxon>
        <taxon>Brassicales</taxon>
        <taxon>Brassicaceae</taxon>
        <taxon>Brassiceae</taxon>
        <taxon>Brassica</taxon>
    </lineage>
</organism>
<accession>A0ABQ8CL59</accession>
<dbReference type="Gene3D" id="1.25.40.180">
    <property type="match status" value="1"/>
</dbReference>
<dbReference type="EMBL" id="JAGKQM010000007">
    <property type="protein sequence ID" value="KAH0917795.1"/>
    <property type="molecule type" value="Genomic_DNA"/>
</dbReference>
<sequence>KRLTHLRFLGEVYNYEHIDSSVIFETLYLTLSYGHGTSEQEVLDPPEDFFRVRMVIILLENVDTILIEVLQALMDRGSSSSHLHHHHIVPERQGSV</sequence>
<dbReference type="SUPFAM" id="SSF48371">
    <property type="entry name" value="ARM repeat"/>
    <property type="match status" value="1"/>
</dbReference>
<evidence type="ECO:0000259" key="1">
    <source>
        <dbReference type="Pfam" id="PF02854"/>
    </source>
</evidence>
<name>A0ABQ8CL59_BRANA</name>
<evidence type="ECO:0000313" key="2">
    <source>
        <dbReference type="EMBL" id="KAH0917795.1"/>
    </source>
</evidence>
<evidence type="ECO:0000313" key="3">
    <source>
        <dbReference type="Proteomes" id="UP000824890"/>
    </source>
</evidence>
<feature type="domain" description="MIF4G" evidence="1">
    <location>
        <begin position="1"/>
        <end position="76"/>
    </location>
</feature>
<dbReference type="InterPro" id="IPR039762">
    <property type="entry name" value="Nmd2/UPF2"/>
</dbReference>
<keyword evidence="3" id="KW-1185">Reference proteome</keyword>
<dbReference type="InterPro" id="IPR016024">
    <property type="entry name" value="ARM-type_fold"/>
</dbReference>
<feature type="non-terminal residue" evidence="2">
    <location>
        <position position="1"/>
    </location>
</feature>
<dbReference type="Proteomes" id="UP000824890">
    <property type="component" value="Unassembled WGS sequence"/>
</dbReference>
<protein>
    <recommendedName>
        <fullName evidence="1">MIF4G domain-containing protein</fullName>
    </recommendedName>
</protein>
<reference evidence="2 3" key="1">
    <citation type="submission" date="2021-05" db="EMBL/GenBank/DDBJ databases">
        <title>Genome Assembly of Synthetic Allotetraploid Brassica napus Reveals Homoeologous Exchanges between Subgenomes.</title>
        <authorList>
            <person name="Davis J.T."/>
        </authorList>
    </citation>
    <scope>NUCLEOTIDE SEQUENCE [LARGE SCALE GENOMIC DNA]</scope>
    <source>
        <strain evidence="3">cv. Da-Ae</strain>
        <tissue evidence="2">Seedling</tissue>
    </source>
</reference>
<dbReference type="PANTHER" id="PTHR12839:SF7">
    <property type="entry name" value="REGULATOR OF NONSENSE TRANSCRIPTS 2"/>
    <property type="match status" value="1"/>
</dbReference>
<gene>
    <name evidence="2" type="ORF">HID58_025455</name>
</gene>
<dbReference type="Pfam" id="PF02854">
    <property type="entry name" value="MIF4G"/>
    <property type="match status" value="1"/>
</dbReference>
<proteinExistence type="predicted"/>
<comment type="caution">
    <text evidence="2">The sequence shown here is derived from an EMBL/GenBank/DDBJ whole genome shotgun (WGS) entry which is preliminary data.</text>
</comment>
<dbReference type="PANTHER" id="PTHR12839">
    <property type="entry name" value="NONSENSE-MEDIATED MRNA DECAY PROTEIN 2 UP-FRAMESHIFT SUPPRESSOR 2"/>
    <property type="match status" value="1"/>
</dbReference>
<dbReference type="InterPro" id="IPR003890">
    <property type="entry name" value="MIF4G-like_typ-3"/>
</dbReference>